<dbReference type="PANTHER" id="PTHR34595">
    <property type="entry name" value="BLR5612 PROTEIN"/>
    <property type="match status" value="1"/>
</dbReference>
<sequence length="336" mass="38203">MISRNAEALFWIGRYMERAENHARLIDVHYHLQAEEPLAALQAQPDGGAPGGSLLGKWARIVDALGSRASYEQQYGAYKESDVLHYVTLDRDNPNSLVSCVNYARGNVRTLREKLPAEVWDIANGFYLWLREKQPSDLIRESPHAFFGRVKEWTALFQGTLHSVMPRENEWYFIACGRYLERTENTLRIIRSAGLASPEGANAMDGYDPVYPYLQAVLRSVSAYQPFRRYYADGFSLESIVEFLVLSPVFPRSVHFSLHALDEHLRGIELSDKTMRVRHDRVLRQIAKLTADLNCLEREELSPRGEAIVVSHLLQTVNQLGALFAQTFFRAGEASA</sequence>
<dbReference type="PANTHER" id="PTHR34595:SF7">
    <property type="entry name" value="SLL1039 PROTEIN"/>
    <property type="match status" value="1"/>
</dbReference>
<keyword evidence="3" id="KW-1185">Reference proteome</keyword>
<dbReference type="InterPro" id="IPR007296">
    <property type="entry name" value="DUF403"/>
</dbReference>
<proteinExistence type="predicted"/>
<dbReference type="Proteomes" id="UP001595715">
    <property type="component" value="Unassembled WGS sequence"/>
</dbReference>
<organism evidence="2 3">
    <name type="scientific">Paenibacillus xanthanilyticus</name>
    <dbReference type="NCBI Taxonomy" id="1783531"/>
    <lineage>
        <taxon>Bacteria</taxon>
        <taxon>Bacillati</taxon>
        <taxon>Bacillota</taxon>
        <taxon>Bacilli</taxon>
        <taxon>Bacillales</taxon>
        <taxon>Paenibacillaceae</taxon>
        <taxon>Paenibacillus</taxon>
    </lineage>
</organism>
<evidence type="ECO:0000259" key="1">
    <source>
        <dbReference type="Pfam" id="PF04168"/>
    </source>
</evidence>
<dbReference type="Pfam" id="PF04168">
    <property type="entry name" value="Alpha-E"/>
    <property type="match status" value="1"/>
</dbReference>
<gene>
    <name evidence="2" type="ORF">ACFOZ8_25270</name>
</gene>
<accession>A0ABV8KAG9</accession>
<feature type="domain" description="DUF403" evidence="1">
    <location>
        <begin position="1"/>
        <end position="329"/>
    </location>
</feature>
<comment type="caution">
    <text evidence="2">The sequence shown here is derived from an EMBL/GenBank/DDBJ whole genome shotgun (WGS) entry which is preliminary data.</text>
</comment>
<dbReference type="InterPro" id="IPR051680">
    <property type="entry name" value="ATP-dep_Glu-Cys_Ligase-2"/>
</dbReference>
<dbReference type="EMBL" id="JBHSAM010000034">
    <property type="protein sequence ID" value="MFC4102937.1"/>
    <property type="molecule type" value="Genomic_DNA"/>
</dbReference>
<reference evidence="3" key="1">
    <citation type="journal article" date="2019" name="Int. J. Syst. Evol. Microbiol.">
        <title>The Global Catalogue of Microorganisms (GCM) 10K type strain sequencing project: providing services to taxonomists for standard genome sequencing and annotation.</title>
        <authorList>
            <consortium name="The Broad Institute Genomics Platform"/>
            <consortium name="The Broad Institute Genome Sequencing Center for Infectious Disease"/>
            <person name="Wu L."/>
            <person name="Ma J."/>
        </authorList>
    </citation>
    <scope>NUCLEOTIDE SEQUENCE [LARGE SCALE GENOMIC DNA]</scope>
    <source>
        <strain evidence="3">IBRC-M 10987</strain>
    </source>
</reference>
<protein>
    <submittedName>
        <fullName evidence="2">Alpha-E domain-containing protein</fullName>
    </submittedName>
</protein>
<name>A0ABV8KAG9_9BACL</name>
<dbReference type="RefSeq" id="WP_377721539.1">
    <property type="nucleotide sequence ID" value="NZ_JBHSAM010000034.1"/>
</dbReference>
<evidence type="ECO:0000313" key="2">
    <source>
        <dbReference type="EMBL" id="MFC4102937.1"/>
    </source>
</evidence>
<evidence type="ECO:0000313" key="3">
    <source>
        <dbReference type="Proteomes" id="UP001595715"/>
    </source>
</evidence>